<dbReference type="EMBL" id="CAEQ01001541">
    <property type="protein sequence ID" value="CCD14503.1"/>
    <property type="molecule type" value="Genomic_DNA"/>
</dbReference>
<accession>F9WB72</accession>
<evidence type="ECO:0000256" key="1">
    <source>
        <dbReference type="SAM" id="Phobius"/>
    </source>
</evidence>
<feature type="transmembrane region" description="Helical" evidence="1">
    <location>
        <begin position="104"/>
        <end position="123"/>
    </location>
</feature>
<keyword evidence="1" id="KW-0472">Membrane</keyword>
<keyword evidence="1" id="KW-1133">Transmembrane helix</keyword>
<keyword evidence="1" id="KW-0812">Transmembrane</keyword>
<comment type="caution">
    <text evidence="2">The sequence shown here is derived from an EMBL/GenBank/DDBJ whole genome shotgun (WGS) entry which is preliminary data.</text>
</comment>
<gene>
    <name evidence="2" type="ORF">TCIL3000_0_51120</name>
</gene>
<dbReference type="AlphaFoldDB" id="F9WB72"/>
<evidence type="ECO:0000313" key="2">
    <source>
        <dbReference type="EMBL" id="CCD14503.1"/>
    </source>
</evidence>
<evidence type="ECO:0000313" key="3">
    <source>
        <dbReference type="Proteomes" id="UP000000702"/>
    </source>
</evidence>
<name>F9WB72_TRYCI</name>
<proteinExistence type="predicted"/>
<reference evidence="2 3" key="2">
    <citation type="journal article" date="2012" name="Proc. Natl. Acad. Sci. U.S.A.">
        <title>Antigenic diversity is generated by distinct evolutionary mechanisms in African trypanosome species.</title>
        <authorList>
            <person name="Jackson A.P."/>
            <person name="Berry A."/>
            <person name="Aslett M."/>
            <person name="Allison H.C."/>
            <person name="Burton P."/>
            <person name="Vavrova-Anderson J."/>
            <person name="Brown R."/>
            <person name="Browne H."/>
            <person name="Corton N."/>
            <person name="Hauser H."/>
            <person name="Gamble J."/>
            <person name="Gilderthorp R."/>
            <person name="Marcello L."/>
            <person name="McQuillan J."/>
            <person name="Otto T.D."/>
            <person name="Quail M.A."/>
            <person name="Sanders M.J."/>
            <person name="van Tonder A."/>
            <person name="Ginger M.L."/>
            <person name="Field M.C."/>
            <person name="Barry J.D."/>
            <person name="Hertz-Fowler C."/>
            <person name="Berriman M."/>
        </authorList>
    </citation>
    <scope>NUCLEOTIDE SEQUENCE [LARGE SCALE GENOMIC DNA]</scope>
    <source>
        <strain evidence="2 3">IL3000</strain>
    </source>
</reference>
<dbReference type="Proteomes" id="UP000000702">
    <property type="component" value="Unassembled WGS sequence"/>
</dbReference>
<organism evidence="2 3">
    <name type="scientific">Trypanosoma congolense (strain IL3000)</name>
    <dbReference type="NCBI Taxonomy" id="1068625"/>
    <lineage>
        <taxon>Eukaryota</taxon>
        <taxon>Discoba</taxon>
        <taxon>Euglenozoa</taxon>
        <taxon>Kinetoplastea</taxon>
        <taxon>Metakinetoplastina</taxon>
        <taxon>Trypanosomatida</taxon>
        <taxon>Trypanosomatidae</taxon>
        <taxon>Trypanosoma</taxon>
        <taxon>Nannomonas</taxon>
    </lineage>
</organism>
<reference evidence="3" key="1">
    <citation type="submission" date="2011-07" db="EMBL/GenBank/DDBJ databases">
        <title>Divergent evolution of antigenic variation in African trypanosomes.</title>
        <authorList>
            <person name="Jackson A.P."/>
            <person name="Berry A."/>
            <person name="Allison H.C."/>
            <person name="Burton P."/>
            <person name="Anderson J."/>
            <person name="Aslett M."/>
            <person name="Brown R."/>
            <person name="Corton N."/>
            <person name="Harris D."/>
            <person name="Hauser H."/>
            <person name="Gamble J."/>
            <person name="Gilderthorp R."/>
            <person name="McQuillan J."/>
            <person name="Quail M.A."/>
            <person name="Sanders M."/>
            <person name="Van Tonder A."/>
            <person name="Ginger M.L."/>
            <person name="Donelson J.E."/>
            <person name="Field M.C."/>
            <person name="Barry J.D."/>
            <person name="Berriman M."/>
            <person name="Hertz-Fowler C."/>
        </authorList>
    </citation>
    <scope>NUCLEOTIDE SEQUENCE [LARGE SCALE GENOMIC DNA]</scope>
    <source>
        <strain evidence="3">IL3000</strain>
    </source>
</reference>
<sequence length="124" mass="13341">MVPSLLAQMGRSSPLEALSWSAAAAHDDLHQSGAGVRDESPPATVEAARHQAMDPFSSCYAVTTFSKIKLGGKGAITGTGRTFMSHGAKTCTGSLLYWFGLRLLPYYVIFFTSFNAVNFSIYLL</sequence>
<keyword evidence="3" id="KW-1185">Reference proteome</keyword>
<protein>
    <submittedName>
        <fullName evidence="2">Uncharacterized protein</fullName>
    </submittedName>
</protein>